<dbReference type="Proteomes" id="UP000829401">
    <property type="component" value="Chromosome"/>
</dbReference>
<protein>
    <submittedName>
        <fullName evidence="1">Uncharacterized protein</fullName>
    </submittedName>
</protein>
<evidence type="ECO:0000313" key="1">
    <source>
        <dbReference type="EMBL" id="UNO47408.1"/>
    </source>
</evidence>
<dbReference type="AlphaFoldDB" id="T0CYM7"/>
<accession>A0A9E7CUU5</accession>
<gene>
    <name evidence="1" type="ORF">K1I37_11815</name>
</gene>
<organism evidence="1 2">
    <name type="scientific">Alicyclobacillus acidoterrestris (strain ATCC 49025 / DSM 3922 / CIP 106132 / NCIMB 13137 / GD3B)</name>
    <dbReference type="NCBI Taxonomy" id="1356854"/>
    <lineage>
        <taxon>Bacteria</taxon>
        <taxon>Bacillati</taxon>
        <taxon>Bacillota</taxon>
        <taxon>Bacilli</taxon>
        <taxon>Bacillales</taxon>
        <taxon>Alicyclobacillaceae</taxon>
        <taxon>Alicyclobacillus</taxon>
    </lineage>
</organism>
<reference evidence="2" key="1">
    <citation type="journal article" date="2022" name="G3 (Bethesda)">
        <title>Unveiling the complete genome sequence of Alicyclobacillus acidoterrestris DSM 3922T, a taint-producing strain.</title>
        <authorList>
            <person name="Leonardo I.C."/>
            <person name="Barreto Crespo M.T."/>
            <person name="Gaspar F.B."/>
        </authorList>
    </citation>
    <scope>NUCLEOTIDE SEQUENCE [LARGE SCALE GENOMIC DNA]</scope>
    <source>
        <strain evidence="2">DSM 3922</strain>
    </source>
</reference>
<dbReference type="RefSeq" id="WP_021298053.1">
    <property type="nucleotide sequence ID" value="NZ_AURB01000169.1"/>
</dbReference>
<name>T0CYM7_ALIAG</name>
<evidence type="ECO:0000313" key="2">
    <source>
        <dbReference type="Proteomes" id="UP000829401"/>
    </source>
</evidence>
<accession>T0CYM7</accession>
<dbReference type="EMBL" id="CP080467">
    <property type="protein sequence ID" value="UNO47408.1"/>
    <property type="molecule type" value="Genomic_DNA"/>
</dbReference>
<sequence>MMDLNSIVQVLVLYVTVSLGVLLYIVVLSQSMPGKDADFRTSRQIKNLTLLLIGVITMIFGVGFLHEIWPQYDVLWLPILGILIVAVAWTLFRLRRLSPNTN</sequence>
<dbReference type="STRING" id="1356854.N007_14540"/>
<proteinExistence type="predicted"/>
<dbReference type="KEGG" id="aaco:K1I37_11815"/>
<keyword evidence="2" id="KW-1185">Reference proteome</keyword>